<comment type="caution">
    <text evidence="2">The sequence shown here is derived from an EMBL/GenBank/DDBJ whole genome shotgun (WGS) entry which is preliminary data.</text>
</comment>
<dbReference type="Proteomes" id="UP000299102">
    <property type="component" value="Unassembled WGS sequence"/>
</dbReference>
<accession>A0A4C1V6P6</accession>
<dbReference type="EMBL" id="BGZK01000286">
    <property type="protein sequence ID" value="GBP34309.1"/>
    <property type="molecule type" value="Genomic_DNA"/>
</dbReference>
<feature type="compositionally biased region" description="Basic and acidic residues" evidence="1">
    <location>
        <begin position="15"/>
        <end position="34"/>
    </location>
</feature>
<feature type="region of interest" description="Disordered" evidence="1">
    <location>
        <begin position="1"/>
        <end position="41"/>
    </location>
</feature>
<name>A0A4C1V6P6_EUMVA</name>
<keyword evidence="3" id="KW-1185">Reference proteome</keyword>
<evidence type="ECO:0000256" key="1">
    <source>
        <dbReference type="SAM" id="MobiDB-lite"/>
    </source>
</evidence>
<protein>
    <submittedName>
        <fullName evidence="2">Uncharacterized protein</fullName>
    </submittedName>
</protein>
<dbReference type="AlphaFoldDB" id="A0A4C1V6P6"/>
<organism evidence="2 3">
    <name type="scientific">Eumeta variegata</name>
    <name type="common">Bagworm moth</name>
    <name type="synonym">Eumeta japonica</name>
    <dbReference type="NCBI Taxonomy" id="151549"/>
    <lineage>
        <taxon>Eukaryota</taxon>
        <taxon>Metazoa</taxon>
        <taxon>Ecdysozoa</taxon>
        <taxon>Arthropoda</taxon>
        <taxon>Hexapoda</taxon>
        <taxon>Insecta</taxon>
        <taxon>Pterygota</taxon>
        <taxon>Neoptera</taxon>
        <taxon>Endopterygota</taxon>
        <taxon>Lepidoptera</taxon>
        <taxon>Glossata</taxon>
        <taxon>Ditrysia</taxon>
        <taxon>Tineoidea</taxon>
        <taxon>Psychidae</taxon>
        <taxon>Oiketicinae</taxon>
        <taxon>Eumeta</taxon>
    </lineage>
</organism>
<gene>
    <name evidence="2" type="ORF">EVAR_13448_1</name>
</gene>
<evidence type="ECO:0000313" key="3">
    <source>
        <dbReference type="Proteomes" id="UP000299102"/>
    </source>
</evidence>
<evidence type="ECO:0000313" key="2">
    <source>
        <dbReference type="EMBL" id="GBP34309.1"/>
    </source>
</evidence>
<proteinExistence type="predicted"/>
<sequence length="84" mass="9272">MENETGTGIRIKYRTMMEVENKEPERGRKSRNDSDIGNVTTGHGIALKTIYREYVKTPVPNIAIASVTTVVSSPRPAPARRGEA</sequence>
<reference evidence="2 3" key="1">
    <citation type="journal article" date="2019" name="Commun. Biol.">
        <title>The bagworm genome reveals a unique fibroin gene that provides high tensile strength.</title>
        <authorList>
            <person name="Kono N."/>
            <person name="Nakamura H."/>
            <person name="Ohtoshi R."/>
            <person name="Tomita M."/>
            <person name="Numata K."/>
            <person name="Arakawa K."/>
        </authorList>
    </citation>
    <scope>NUCLEOTIDE SEQUENCE [LARGE SCALE GENOMIC DNA]</scope>
</reference>